<keyword evidence="4" id="KW-1185">Reference proteome</keyword>
<dbReference type="Proteomes" id="UP000037716">
    <property type="component" value="Unassembled WGS sequence"/>
</dbReference>
<dbReference type="EMBL" id="LGBR01000001">
    <property type="protein sequence ID" value="KOY51915.1"/>
    <property type="molecule type" value="Genomic_DNA"/>
</dbReference>
<reference evidence="1 3" key="1">
    <citation type="submission" date="2015-07" db="EMBL/GenBank/DDBJ databases">
        <title>Genome of Polaribacter dokdonenesis DSW-5, isolated from seawater off Dokdo in Korea.</title>
        <authorList>
            <person name="Yoon K."/>
            <person name="Song J.Y."/>
            <person name="Kim J.F."/>
        </authorList>
    </citation>
    <scope>NUCLEOTIDE SEQUENCE [LARGE SCALE GENOMIC DNA]</scope>
    <source>
        <strain evidence="1 3">DSW-5</strain>
    </source>
</reference>
<dbReference type="SUPFAM" id="SSF48695">
    <property type="entry name" value="Multiheme cytochromes"/>
    <property type="match status" value="1"/>
</dbReference>
<dbReference type="OrthoDB" id="656942at2"/>
<organism evidence="1 3">
    <name type="scientific">Polaribacter dokdonensis DSW-5</name>
    <dbReference type="NCBI Taxonomy" id="1300348"/>
    <lineage>
        <taxon>Bacteria</taxon>
        <taxon>Pseudomonadati</taxon>
        <taxon>Bacteroidota</taxon>
        <taxon>Flavobacteriia</taxon>
        <taxon>Flavobacteriales</taxon>
        <taxon>Flavobacteriaceae</taxon>
    </lineage>
</organism>
<proteinExistence type="predicted"/>
<accession>A0A0M9CH90</accession>
<comment type="caution">
    <text evidence="1">The sequence shown here is derived from an EMBL/GenBank/DDBJ whole genome shotgun (WGS) entry which is preliminary data.</text>
</comment>
<sequence length="204" mass="22874">MKKRNSLYVIPLLLLGGILWATNYNKLEKEYSPIKNAVLTSTENADNFTKMMDVLTHPRCMNCHPSDNVPKQGIDSHPHYFDMRGGKDDHGFEATKCATCHQKENNNYSGVPGAPHWGLAPQSMAWKGLSRKEIAEVILDKSKNGGKDLKGVEKHLTEDDLVLWAWNPGVNAAGIKREKPPISEEEFKRVVKEWIANGAIIPEN</sequence>
<dbReference type="InterPro" id="IPR036280">
    <property type="entry name" value="Multihaem_cyt_sf"/>
</dbReference>
<dbReference type="AlphaFoldDB" id="A0A0M9CH90"/>
<dbReference type="RefSeq" id="WP_053974059.1">
    <property type="nucleotide sequence ID" value="NZ_FNUE01000001.1"/>
</dbReference>
<protein>
    <submittedName>
        <fullName evidence="1">Uncharacterized protein</fullName>
    </submittedName>
</protein>
<gene>
    <name evidence="1" type="ORF">I602_1475</name>
    <name evidence="2" type="ORF">SAMN05444353_0293</name>
</gene>
<dbReference type="STRING" id="1300348.I602_1475"/>
<evidence type="ECO:0000313" key="2">
    <source>
        <dbReference type="EMBL" id="SED99932.1"/>
    </source>
</evidence>
<dbReference type="Proteomes" id="UP000183071">
    <property type="component" value="Unassembled WGS sequence"/>
</dbReference>
<dbReference type="EMBL" id="FNUE01000001">
    <property type="protein sequence ID" value="SED99932.1"/>
    <property type="molecule type" value="Genomic_DNA"/>
</dbReference>
<dbReference type="PATRIC" id="fig|1300348.6.peg.1474"/>
<evidence type="ECO:0000313" key="1">
    <source>
        <dbReference type="EMBL" id="KOY51915.1"/>
    </source>
</evidence>
<evidence type="ECO:0000313" key="4">
    <source>
        <dbReference type="Proteomes" id="UP000183071"/>
    </source>
</evidence>
<name>A0A0M9CH90_9FLAO</name>
<evidence type="ECO:0000313" key="3">
    <source>
        <dbReference type="Proteomes" id="UP000037716"/>
    </source>
</evidence>
<reference evidence="2 4" key="2">
    <citation type="submission" date="2016-10" db="EMBL/GenBank/DDBJ databases">
        <authorList>
            <person name="Varghese N."/>
            <person name="Submissions S."/>
        </authorList>
    </citation>
    <scope>NUCLEOTIDE SEQUENCE [LARGE SCALE GENOMIC DNA]</scope>
    <source>
        <strain evidence="2 4">DSW-5</strain>
    </source>
</reference>